<keyword evidence="2" id="KW-1185">Reference proteome</keyword>
<comment type="caution">
    <text evidence="1">The sequence shown here is derived from an EMBL/GenBank/DDBJ whole genome shotgun (WGS) entry which is preliminary data.</text>
</comment>
<reference evidence="1 2" key="1">
    <citation type="submission" date="2018-08" db="EMBL/GenBank/DDBJ databases">
        <title>Meiothermus terrae DSM 26712 genome sequencing project.</title>
        <authorList>
            <person name="Da Costa M.S."/>
            <person name="Albuquerque L."/>
            <person name="Raposo P."/>
            <person name="Froufe H.J.C."/>
            <person name="Barroso C.S."/>
            <person name="Egas C."/>
        </authorList>
    </citation>
    <scope>NUCLEOTIDE SEQUENCE [LARGE SCALE GENOMIC DNA]</scope>
    <source>
        <strain evidence="1 2">DSM 26712</strain>
    </source>
</reference>
<name>A0A399EQT9_9DEIN</name>
<protein>
    <submittedName>
        <fullName evidence="1">Uncharacterized protein</fullName>
    </submittedName>
</protein>
<dbReference type="Proteomes" id="UP000265715">
    <property type="component" value="Unassembled WGS sequence"/>
</dbReference>
<evidence type="ECO:0000313" key="1">
    <source>
        <dbReference type="EMBL" id="RIH85923.1"/>
    </source>
</evidence>
<proteinExistence type="predicted"/>
<dbReference type="EMBL" id="QXDL01000052">
    <property type="protein sequence ID" value="RIH85923.1"/>
    <property type="molecule type" value="Genomic_DNA"/>
</dbReference>
<evidence type="ECO:0000313" key="2">
    <source>
        <dbReference type="Proteomes" id="UP000265715"/>
    </source>
</evidence>
<sequence length="69" mass="6931">MGSTAEASGEGLYTLSLSATTLPDKASLELYATATDGSGEVGASAPVAVRTDHPGAPALSYLVAYTFYS</sequence>
<gene>
    <name evidence="1" type="ORF">Mterra_01586</name>
</gene>
<dbReference type="AlphaFoldDB" id="A0A399EQT9"/>
<accession>A0A399EQT9</accession>
<organism evidence="1 2">
    <name type="scientific">Calidithermus terrae</name>
    <dbReference type="NCBI Taxonomy" id="1408545"/>
    <lineage>
        <taxon>Bacteria</taxon>
        <taxon>Thermotogati</taxon>
        <taxon>Deinococcota</taxon>
        <taxon>Deinococci</taxon>
        <taxon>Thermales</taxon>
        <taxon>Thermaceae</taxon>
        <taxon>Calidithermus</taxon>
    </lineage>
</organism>